<dbReference type="RefSeq" id="XP_030993704.1">
    <property type="nucleotide sequence ID" value="XM_031142025.1"/>
</dbReference>
<feature type="compositionally biased region" description="Basic and acidic residues" evidence="6">
    <location>
        <begin position="267"/>
        <end position="285"/>
    </location>
</feature>
<dbReference type="GO" id="GO:0005886">
    <property type="term" value="C:plasma membrane"/>
    <property type="evidence" value="ECO:0007669"/>
    <property type="project" value="TreeGrafter"/>
</dbReference>
<organism evidence="9 10">
    <name type="scientific">Thyridium curvatum</name>
    <dbReference type="NCBI Taxonomy" id="1093900"/>
    <lineage>
        <taxon>Eukaryota</taxon>
        <taxon>Fungi</taxon>
        <taxon>Dikarya</taxon>
        <taxon>Ascomycota</taxon>
        <taxon>Pezizomycotina</taxon>
        <taxon>Sordariomycetes</taxon>
        <taxon>Sordariomycetidae</taxon>
        <taxon>Thyridiales</taxon>
        <taxon>Thyridiaceae</taxon>
        <taxon>Thyridium</taxon>
    </lineage>
</organism>
<dbReference type="AlphaFoldDB" id="A0A507AW94"/>
<feature type="transmembrane region" description="Helical" evidence="7">
    <location>
        <begin position="1044"/>
        <end position="1063"/>
    </location>
</feature>
<dbReference type="GeneID" id="41974743"/>
<evidence type="ECO:0000256" key="1">
    <source>
        <dbReference type="ARBA" id="ARBA00004167"/>
    </source>
</evidence>
<feature type="compositionally biased region" description="Low complexity" evidence="6">
    <location>
        <begin position="776"/>
        <end position="791"/>
    </location>
</feature>
<keyword evidence="10" id="KW-1185">Reference proteome</keyword>
<feature type="compositionally biased region" description="Basic and acidic residues" evidence="6">
    <location>
        <begin position="107"/>
        <end position="116"/>
    </location>
</feature>
<dbReference type="Gene3D" id="2.30.29.30">
    <property type="entry name" value="Pleckstrin-homology domain (PH domain)/Phosphotyrosine-binding domain (PTB)"/>
    <property type="match status" value="1"/>
</dbReference>
<proteinExistence type="inferred from homology"/>
<reference evidence="9 10" key="1">
    <citation type="submission" date="2019-06" db="EMBL/GenBank/DDBJ databases">
        <title>Draft genome sequence of the filamentous fungus Phialemoniopsis curvata isolated from diesel fuel.</title>
        <authorList>
            <person name="Varaljay V.A."/>
            <person name="Lyon W.J."/>
            <person name="Crouch A.L."/>
            <person name="Drake C.E."/>
            <person name="Hollomon J.M."/>
            <person name="Nadeau L.J."/>
            <person name="Nunn H.S."/>
            <person name="Stevenson B.S."/>
            <person name="Bojanowski C.L."/>
            <person name="Crookes-Goodson W.J."/>
        </authorList>
    </citation>
    <scope>NUCLEOTIDE SEQUENCE [LARGE SCALE GENOMIC DNA]</scope>
    <source>
        <strain evidence="9 10">D216</strain>
    </source>
</reference>
<feature type="compositionally biased region" description="Low complexity" evidence="6">
    <location>
        <begin position="430"/>
        <end position="440"/>
    </location>
</feature>
<feature type="region of interest" description="Disordered" evidence="6">
    <location>
        <begin position="1"/>
        <end position="342"/>
    </location>
</feature>
<feature type="compositionally biased region" description="Low complexity" evidence="6">
    <location>
        <begin position="75"/>
        <end position="88"/>
    </location>
</feature>
<protein>
    <recommendedName>
        <fullName evidence="8">VASt domain-containing protein</fullName>
    </recommendedName>
</protein>
<feature type="region of interest" description="Disordered" evidence="6">
    <location>
        <begin position="362"/>
        <end position="407"/>
    </location>
</feature>
<keyword evidence="4 7" id="KW-1133">Transmembrane helix</keyword>
<evidence type="ECO:0000256" key="3">
    <source>
        <dbReference type="ARBA" id="ARBA00022692"/>
    </source>
</evidence>
<feature type="region of interest" description="Disordered" evidence="6">
    <location>
        <begin position="1159"/>
        <end position="1185"/>
    </location>
</feature>
<dbReference type="GO" id="GO:0032934">
    <property type="term" value="F:sterol binding"/>
    <property type="evidence" value="ECO:0007669"/>
    <property type="project" value="TreeGrafter"/>
</dbReference>
<gene>
    <name evidence="9" type="ORF">E0L32_007296</name>
</gene>
<dbReference type="GO" id="GO:0005739">
    <property type="term" value="C:mitochondrion"/>
    <property type="evidence" value="ECO:0007669"/>
    <property type="project" value="TreeGrafter"/>
</dbReference>
<dbReference type="PANTHER" id="PTHR23319:SF4">
    <property type="entry name" value="GRAM DOMAIN CONTAINING 1B, ISOFORM E"/>
    <property type="match status" value="1"/>
</dbReference>
<evidence type="ECO:0000256" key="2">
    <source>
        <dbReference type="ARBA" id="ARBA00006582"/>
    </source>
</evidence>
<comment type="subcellular location">
    <subcellularLocation>
        <location evidence="1">Membrane</location>
        <topology evidence="1">Single-pass membrane protein</topology>
    </subcellularLocation>
</comment>
<dbReference type="OrthoDB" id="2162691at2759"/>
<feature type="compositionally biased region" description="Basic and acidic residues" evidence="6">
    <location>
        <begin position="688"/>
        <end position="702"/>
    </location>
</feature>
<dbReference type="GO" id="GO:0032366">
    <property type="term" value="P:intracellular sterol transport"/>
    <property type="evidence" value="ECO:0007669"/>
    <property type="project" value="TreeGrafter"/>
</dbReference>
<accession>A0A507AW94</accession>
<evidence type="ECO:0000313" key="9">
    <source>
        <dbReference type="EMBL" id="TPX11993.1"/>
    </source>
</evidence>
<feature type="compositionally biased region" description="Acidic residues" evidence="6">
    <location>
        <begin position="715"/>
        <end position="737"/>
    </location>
</feature>
<dbReference type="InParanoid" id="A0A507AW94"/>
<dbReference type="CDD" id="cd13220">
    <property type="entry name" value="PH-GRAM_GRAMDC"/>
    <property type="match status" value="1"/>
</dbReference>
<feature type="compositionally biased region" description="Polar residues" evidence="6">
    <location>
        <begin position="287"/>
        <end position="302"/>
    </location>
</feature>
<evidence type="ECO:0000313" key="10">
    <source>
        <dbReference type="Proteomes" id="UP000319257"/>
    </source>
</evidence>
<dbReference type="Proteomes" id="UP000319257">
    <property type="component" value="Unassembled WGS sequence"/>
</dbReference>
<feature type="compositionally biased region" description="Basic and acidic residues" evidence="6">
    <location>
        <begin position="1176"/>
        <end position="1185"/>
    </location>
</feature>
<sequence>MDGNGLGKLLPKSIAAKRRRKKQSTSGDGSGDESLRGRSIGSRETTESDGTGSLDAPDEEETSLISYESDHDSPATRPATRPTTIISTHPSQIGYLTTNSPLVQADHLQEVQKSEQQESAAPFPDLPKDPSQSARPLSASSSTGLVPPRPQSRRSPSPVGRFKEVFKPRKGSTSTASSSPERGAPRERSHSELPAREVDSSHRLPDVSALPKSNSTPDNAKVASTERFRRLSRGQKIDTTTPPRTPPTGDQATPVIVNTPPTPTDSSHPERKAVSSRDASPEASRRGAQTNASGSPQGNMISQRRARSGSGNIGPSKLSNITLAPLTPTPENGPNTPSSAGFFSSMLSAAQNATNTLSNTITNTNITSWNNSTKKTASTTRLQEGASDDNIEVEPATEVSSEHPMESKELAVNTLGKGDLSLSQLGIPEPSSSTATPTTAKFQDSTEARGRSESAPAENNYSYVSAPDSVSEDSRPRSLYDTAAPGDRTTPSSSIYEGKSGVQRSGSIRSAIGRHRKRGSSITTGGTTATGGTIAAAILAANASVAHPSAQASTPKLTGFAVANKKRNRDFHALFKSVPDDDYLIEDYGCALQRDILAHGRLYISEGHLCFSSNILGWQTTLVLSFDEIISVEKRSTALVFKNGLMISTLHVKHIFASFMSRDSVYDLIVKIWKLGHPSLQSSLNGVRIDETGGDKTEKVDIDGSIGSRSITSASDDDSEEEDDVYDEDEENDEDFETTQMTDPGLADNDGEKAVSRKPSGAVATNGMSPDKSKDAPAGAAAAGGDFPGPATHAPTECGDSGTHYDKFLADEVIPAPLGKVYSLMFGPASANFMSKWLTNEQKCTDVQMEDQKGLSQDNKTHTYTYIKPLYGAIGPKSTKCIITETIENIDLEKAVNVNCTTQTPEVPSGNVFSVKTKYCLSWAENNGTRVQANCTVEWTGKSWIKGTIEKAANEGQVQYCKDIFAALRGATSARPRVNTFTNGAGGKGKKKRKGKSTLASSPTSDTEGTARAPKTPDWGVLEPLRGILGPIVDIIGPLMTGNVVYGLLVGLLVASWFGFGFTNRRSPGGFGHDIGYYAYPDRLAAYDEIWRREESELWDWLEERVGMDRLGDGAPPVRKRAVEPRTVEEKIREDRMDDREIKEAIRVTEEKLKVLKSVVHKKGGPQAAEESGSANEHKHSVASS</sequence>
<feature type="region of interest" description="Disordered" evidence="6">
    <location>
        <begin position="684"/>
        <end position="799"/>
    </location>
</feature>
<dbReference type="FunCoup" id="A0A507AW94">
    <property type="interactions" value="66"/>
</dbReference>
<dbReference type="PANTHER" id="PTHR23319">
    <property type="entry name" value="GRAM DOMAIN CONTAINING 1B, ISOFORM E"/>
    <property type="match status" value="1"/>
</dbReference>
<feature type="compositionally biased region" description="Polar residues" evidence="6">
    <location>
        <begin position="171"/>
        <end position="180"/>
    </location>
</feature>
<feature type="domain" description="VASt" evidence="8">
    <location>
        <begin position="805"/>
        <end position="976"/>
    </location>
</feature>
<dbReference type="STRING" id="1093900.A0A507AW94"/>
<feature type="region of interest" description="Disordered" evidence="6">
    <location>
        <begin position="978"/>
        <end position="1018"/>
    </location>
</feature>
<evidence type="ECO:0000256" key="4">
    <source>
        <dbReference type="ARBA" id="ARBA00022989"/>
    </source>
</evidence>
<dbReference type="InterPro" id="IPR004182">
    <property type="entry name" value="GRAM"/>
</dbReference>
<dbReference type="InterPro" id="IPR051482">
    <property type="entry name" value="Cholesterol_transport"/>
</dbReference>
<feature type="compositionally biased region" description="Polar residues" evidence="6">
    <location>
        <begin position="89"/>
        <end position="102"/>
    </location>
</feature>
<dbReference type="GO" id="GO:0140268">
    <property type="term" value="C:endoplasmic reticulum-plasma membrane contact site"/>
    <property type="evidence" value="ECO:0007669"/>
    <property type="project" value="TreeGrafter"/>
</dbReference>
<evidence type="ECO:0000256" key="6">
    <source>
        <dbReference type="SAM" id="MobiDB-lite"/>
    </source>
</evidence>
<dbReference type="GO" id="GO:0005789">
    <property type="term" value="C:endoplasmic reticulum membrane"/>
    <property type="evidence" value="ECO:0007669"/>
    <property type="project" value="TreeGrafter"/>
</dbReference>
<dbReference type="SMART" id="SM00568">
    <property type="entry name" value="GRAM"/>
    <property type="match status" value="1"/>
</dbReference>
<dbReference type="InterPro" id="IPR011993">
    <property type="entry name" value="PH-like_dom_sf"/>
</dbReference>
<keyword evidence="3 7" id="KW-0812">Transmembrane</keyword>
<keyword evidence="5 7" id="KW-0472">Membrane</keyword>
<dbReference type="GO" id="GO:0120015">
    <property type="term" value="F:sterol transfer activity"/>
    <property type="evidence" value="ECO:0007669"/>
    <property type="project" value="TreeGrafter"/>
</dbReference>
<dbReference type="Pfam" id="PF02893">
    <property type="entry name" value="GRAM"/>
    <property type="match status" value="1"/>
</dbReference>
<dbReference type="InterPro" id="IPR031968">
    <property type="entry name" value="VASt"/>
</dbReference>
<feature type="compositionally biased region" description="Low complexity" evidence="6">
    <location>
        <begin position="362"/>
        <end position="373"/>
    </location>
</feature>
<evidence type="ECO:0000259" key="8">
    <source>
        <dbReference type="PROSITE" id="PS51778"/>
    </source>
</evidence>
<feature type="compositionally biased region" description="Basic and acidic residues" evidence="6">
    <location>
        <begin position="183"/>
        <end position="205"/>
    </location>
</feature>
<evidence type="ECO:0000256" key="7">
    <source>
        <dbReference type="SAM" id="Phobius"/>
    </source>
</evidence>
<feature type="compositionally biased region" description="Polar residues" evidence="6">
    <location>
        <begin position="329"/>
        <end position="342"/>
    </location>
</feature>
<feature type="compositionally biased region" description="Polar residues" evidence="6">
    <location>
        <begin position="998"/>
        <end position="1008"/>
    </location>
</feature>
<comment type="caution">
    <text evidence="9">The sequence shown here is derived from an EMBL/GenBank/DDBJ whole genome shotgun (WGS) entry which is preliminary data.</text>
</comment>
<evidence type="ECO:0000256" key="5">
    <source>
        <dbReference type="ARBA" id="ARBA00023136"/>
    </source>
</evidence>
<dbReference type="EMBL" id="SKBQ01000044">
    <property type="protein sequence ID" value="TPX11993.1"/>
    <property type="molecule type" value="Genomic_DNA"/>
</dbReference>
<comment type="similarity">
    <text evidence="2">Belongs to the YSP2 family.</text>
</comment>
<feature type="region of interest" description="Disordered" evidence="6">
    <location>
        <begin position="421"/>
        <end position="527"/>
    </location>
</feature>
<dbReference type="Pfam" id="PF16016">
    <property type="entry name" value="VASt"/>
    <property type="match status" value="1"/>
</dbReference>
<dbReference type="PROSITE" id="PS51778">
    <property type="entry name" value="VAST"/>
    <property type="match status" value="1"/>
</dbReference>
<feature type="compositionally biased region" description="Low complexity" evidence="6">
    <location>
        <begin position="130"/>
        <end position="142"/>
    </location>
</feature>
<dbReference type="GO" id="GO:0032541">
    <property type="term" value="C:cortical endoplasmic reticulum"/>
    <property type="evidence" value="ECO:0007669"/>
    <property type="project" value="TreeGrafter"/>
</dbReference>
<name>A0A507AW94_9PEZI</name>